<name>D8QAU9_SCHCM</name>
<dbReference type="VEuPathDB" id="FungiDB:SCHCODRAFT_01129955"/>
<gene>
    <name evidence="2" type="ORF">SCHCODRAFT_85648</name>
</gene>
<feature type="compositionally biased region" description="Basic and acidic residues" evidence="1">
    <location>
        <begin position="73"/>
        <end position="83"/>
    </location>
</feature>
<protein>
    <submittedName>
        <fullName evidence="2">Expressed protein</fullName>
    </submittedName>
</protein>
<evidence type="ECO:0000256" key="1">
    <source>
        <dbReference type="SAM" id="MobiDB-lite"/>
    </source>
</evidence>
<dbReference type="OrthoDB" id="3184970at2759"/>
<reference evidence="2 3" key="1">
    <citation type="journal article" date="2010" name="Nat. Biotechnol.">
        <title>Genome sequence of the model mushroom Schizophyllum commune.</title>
        <authorList>
            <person name="Ohm R.A."/>
            <person name="de Jong J.F."/>
            <person name="Lugones L.G."/>
            <person name="Aerts A."/>
            <person name="Kothe E."/>
            <person name="Stajich J.E."/>
            <person name="de Vries R.P."/>
            <person name="Record E."/>
            <person name="Levasseur A."/>
            <person name="Baker S.E."/>
            <person name="Bartholomew K.A."/>
            <person name="Coutinho P.M."/>
            <person name="Erdmann S."/>
            <person name="Fowler T.J."/>
            <person name="Gathman A.C."/>
            <person name="Lombard V."/>
            <person name="Henrissat B."/>
            <person name="Knabe N."/>
            <person name="Kuees U."/>
            <person name="Lilly W.W."/>
            <person name="Lindquist E."/>
            <person name="Lucas S."/>
            <person name="Magnuson J.K."/>
            <person name="Piumi F."/>
            <person name="Raudaskoski M."/>
            <person name="Salamov A."/>
            <person name="Schmutz J."/>
            <person name="Schwarze F.W.M.R."/>
            <person name="vanKuyk P.A."/>
            <person name="Horton J.S."/>
            <person name="Grigoriev I.V."/>
            <person name="Woesten H.A.B."/>
        </authorList>
    </citation>
    <scope>NUCLEOTIDE SEQUENCE [LARGE SCALE GENOMIC DNA]</scope>
    <source>
        <strain evidence="3">H4-8 / FGSC 9210</strain>
    </source>
</reference>
<dbReference type="RefSeq" id="XP_003029148.1">
    <property type="nucleotide sequence ID" value="XM_003029102.1"/>
</dbReference>
<dbReference type="Proteomes" id="UP000007431">
    <property type="component" value="Unassembled WGS sequence"/>
</dbReference>
<feature type="region of interest" description="Disordered" evidence="1">
    <location>
        <begin position="73"/>
        <end position="93"/>
    </location>
</feature>
<accession>D8QAU9</accession>
<dbReference type="GeneID" id="9594293"/>
<dbReference type="HOGENOM" id="CLU_2400932_0_0_1"/>
<dbReference type="AlphaFoldDB" id="D8QAU9"/>
<evidence type="ECO:0000313" key="3">
    <source>
        <dbReference type="Proteomes" id="UP000007431"/>
    </source>
</evidence>
<proteinExistence type="predicted"/>
<dbReference type="InParanoid" id="D8QAU9"/>
<dbReference type="EMBL" id="GL377309">
    <property type="protein sequence ID" value="EFI94245.1"/>
    <property type="molecule type" value="Genomic_DNA"/>
</dbReference>
<sequence length="93" mass="10347">MSPRVPASVVALVHHTDAFRHIPLINSVIRPVDDHRVCDKWPQILDALHLTVLERGCVPLAAVMKNLLNGTDKTAKSESCDRKKGTRRCAISR</sequence>
<evidence type="ECO:0000313" key="2">
    <source>
        <dbReference type="EMBL" id="EFI94245.1"/>
    </source>
</evidence>
<organism evidence="3">
    <name type="scientific">Schizophyllum commune (strain H4-8 / FGSC 9210)</name>
    <name type="common">Split gill fungus</name>
    <dbReference type="NCBI Taxonomy" id="578458"/>
    <lineage>
        <taxon>Eukaryota</taxon>
        <taxon>Fungi</taxon>
        <taxon>Dikarya</taxon>
        <taxon>Basidiomycota</taxon>
        <taxon>Agaricomycotina</taxon>
        <taxon>Agaricomycetes</taxon>
        <taxon>Agaricomycetidae</taxon>
        <taxon>Agaricales</taxon>
        <taxon>Schizophyllaceae</taxon>
        <taxon>Schizophyllum</taxon>
    </lineage>
</organism>
<keyword evidence="3" id="KW-1185">Reference proteome</keyword>
<dbReference type="KEGG" id="scm:SCHCO_01129955"/>